<feature type="region of interest" description="Disordered" evidence="1">
    <location>
        <begin position="612"/>
        <end position="655"/>
    </location>
</feature>
<feature type="compositionally biased region" description="Polar residues" evidence="1">
    <location>
        <begin position="181"/>
        <end position="201"/>
    </location>
</feature>
<feature type="compositionally biased region" description="Polar residues" evidence="1">
    <location>
        <begin position="339"/>
        <end position="351"/>
    </location>
</feature>
<dbReference type="GO" id="GO:0010106">
    <property type="term" value="P:cellular response to iron ion starvation"/>
    <property type="evidence" value="ECO:0007669"/>
    <property type="project" value="InterPro"/>
</dbReference>
<feature type="region of interest" description="Disordered" evidence="1">
    <location>
        <begin position="335"/>
        <end position="357"/>
    </location>
</feature>
<feature type="region of interest" description="Disordered" evidence="1">
    <location>
        <begin position="148"/>
        <end position="205"/>
    </location>
</feature>
<feature type="compositionally biased region" description="Basic and acidic residues" evidence="1">
    <location>
        <begin position="639"/>
        <end position="649"/>
    </location>
</feature>
<dbReference type="GO" id="GO:0000981">
    <property type="term" value="F:DNA-binding transcription factor activity, RNA polymerase II-specific"/>
    <property type="evidence" value="ECO:0007669"/>
    <property type="project" value="InterPro"/>
</dbReference>
<feature type="compositionally biased region" description="Low complexity" evidence="1">
    <location>
        <begin position="621"/>
        <end position="638"/>
    </location>
</feature>
<organism evidence="2 3">
    <name type="scientific">Saccharomyces pastorianus</name>
    <name type="common">Lager yeast</name>
    <name type="synonym">Saccharomyces cerevisiae x Saccharomyces eubayanus</name>
    <dbReference type="NCBI Taxonomy" id="27292"/>
    <lineage>
        <taxon>Eukaryota</taxon>
        <taxon>Fungi</taxon>
        <taxon>Dikarya</taxon>
        <taxon>Ascomycota</taxon>
        <taxon>Saccharomycotina</taxon>
        <taxon>Saccharomycetes</taxon>
        <taxon>Saccharomycetales</taxon>
        <taxon>Saccharomycetaceae</taxon>
        <taxon>Saccharomyces</taxon>
    </lineage>
</organism>
<feature type="compositionally biased region" description="Basic residues" evidence="1">
    <location>
        <begin position="148"/>
        <end position="159"/>
    </location>
</feature>
<evidence type="ECO:0000256" key="1">
    <source>
        <dbReference type="SAM" id="MobiDB-lite"/>
    </source>
</evidence>
<dbReference type="EMBL" id="CP048988">
    <property type="protein sequence ID" value="QID79480.1"/>
    <property type="molecule type" value="Genomic_DNA"/>
</dbReference>
<dbReference type="Pfam" id="PF08731">
    <property type="entry name" value="AFT"/>
    <property type="match status" value="1"/>
</dbReference>
<dbReference type="GO" id="GO:0045944">
    <property type="term" value="P:positive regulation of transcription by RNA polymerase II"/>
    <property type="evidence" value="ECO:0007669"/>
    <property type="project" value="InterPro"/>
</dbReference>
<keyword evidence="3" id="KW-1185">Reference proteome</keyword>
<dbReference type="GO" id="GO:0003677">
    <property type="term" value="F:DNA binding"/>
    <property type="evidence" value="ECO:0007669"/>
    <property type="project" value="UniProtKB-KW"/>
</dbReference>
<feature type="compositionally biased region" description="Basic and acidic residues" evidence="1">
    <location>
        <begin position="160"/>
        <end position="174"/>
    </location>
</feature>
<dbReference type="OrthoDB" id="4068596at2759"/>
<accession>A0A6C1DSA0</accession>
<feature type="region of interest" description="Disordered" evidence="1">
    <location>
        <begin position="1"/>
        <end position="21"/>
    </location>
</feature>
<dbReference type="Proteomes" id="UP000501346">
    <property type="component" value="Chromosome ScVII"/>
</dbReference>
<protein>
    <submittedName>
        <fullName evidence="2">DNA-binding transcription factor aft1</fullName>
    </submittedName>
</protein>
<gene>
    <name evidence="2" type="primary">AFT1_1</name>
    <name evidence="2" type="ORF">GRS66_001747</name>
</gene>
<proteinExistence type="predicted"/>
<dbReference type="InterPro" id="IPR014842">
    <property type="entry name" value="AFT"/>
</dbReference>
<sequence length="690" mass="77779">MEGFNPAHIEHASPINSSDSHSSSFVYALPKSASEYVVNHNEGRASASGNPAAVPSPIMTLNLKSTHSLNSDQHVHTSTSPTETIGHIHHVEKLNQNNLIHLDPVPNFEDKSDIKPWLQKIFYPQGIELVIERSDTFKVVFKCKAAKRGRNARRKRKDKPKGQDHEDEKSKINDDELEYASPSNATVTNGPQTSPDQTSSIKPKKKRCVSRFNNCPFRVRATYSLKRKRWSIVVMDNNHSHQLKFNPDSEEYKKFKEKLRKDNDVDAIKKFDELEYRTLANLPIPTATIPCDCGLTNEIQSFNVVLPTNSNVTSSASSSTVSSISLDSSNASKRPCLPSVNNTGSINTNNVRKPKSQCKNKDTLLKRTTMQNFLTTKSRLRKTGTPTSSQHSSTAFSGYIDDPFNLNEILPLPASDFKLNTVTNLNEIDFTNIFTKSPHPHSGSTHPRQVFDQLDDCSSILFSPLTTNTNNEFEGESDDFVHSPYLNSEADFSQILSSAPPVHHDPNETHQENQDIIDRFANSSQEHNEYILQYLTHFDAANHNNIGVPNNNSHSLNTQHNVSDLGNPLLRQEALVGSSSTKIFDELKFVQNGPHGSQHPIDFQHVDHRHLSSNEPQVRSHQYGPQQQPPQQLQYHQNQPHDGHNHEQHQTVQKDMQTHESLEIMGNTLLEEFKDIKMVNGELKYVKPED</sequence>
<name>A0A6C1DSA0_SACPS</name>
<keyword evidence="2" id="KW-0238">DNA-binding</keyword>
<reference evidence="2 3" key="1">
    <citation type="journal article" date="2019" name="BMC Genomics">
        <title>Chromosome level assembly and comparative genome analysis confirm lager-brewing yeasts originated from a single hybridization.</title>
        <authorList>
            <person name="Salazar A.N."/>
            <person name="Gorter de Vries A.R."/>
            <person name="van den Broek M."/>
            <person name="Brouwers N."/>
            <person name="de la Torre Cortes P."/>
            <person name="Kuijpers N.G.A."/>
            <person name="Daran J.G."/>
            <person name="Abeel T."/>
        </authorList>
    </citation>
    <scope>NUCLEOTIDE SEQUENCE [LARGE SCALE GENOMIC DNA]</scope>
    <source>
        <strain evidence="2 3">CBS 1483</strain>
    </source>
</reference>
<evidence type="ECO:0000313" key="2">
    <source>
        <dbReference type="EMBL" id="QID79480.1"/>
    </source>
</evidence>
<evidence type="ECO:0000313" key="3">
    <source>
        <dbReference type="Proteomes" id="UP000501346"/>
    </source>
</evidence>
<dbReference type="AlphaFoldDB" id="A0A6C1DSA0"/>